<dbReference type="InterPro" id="IPR037185">
    <property type="entry name" value="EmrE-like"/>
</dbReference>
<dbReference type="PANTHER" id="PTHR12411">
    <property type="entry name" value="CYSTEINE PROTEASE FAMILY C1-RELATED"/>
    <property type="match status" value="1"/>
</dbReference>
<evidence type="ECO:0000256" key="1">
    <source>
        <dbReference type="ARBA" id="ARBA00004141"/>
    </source>
</evidence>
<organism evidence="12 13">
    <name type="scientific">Sesamum angolense</name>
    <dbReference type="NCBI Taxonomy" id="2727404"/>
    <lineage>
        <taxon>Eukaryota</taxon>
        <taxon>Viridiplantae</taxon>
        <taxon>Streptophyta</taxon>
        <taxon>Embryophyta</taxon>
        <taxon>Tracheophyta</taxon>
        <taxon>Spermatophyta</taxon>
        <taxon>Magnoliopsida</taxon>
        <taxon>eudicotyledons</taxon>
        <taxon>Gunneridae</taxon>
        <taxon>Pentapetalae</taxon>
        <taxon>asterids</taxon>
        <taxon>lamiids</taxon>
        <taxon>Lamiales</taxon>
        <taxon>Pedaliaceae</taxon>
        <taxon>Sesamum</taxon>
    </lineage>
</organism>
<dbReference type="GO" id="GO:0008234">
    <property type="term" value="F:cysteine-type peptidase activity"/>
    <property type="evidence" value="ECO:0007669"/>
    <property type="project" value="UniProtKB-KW"/>
</dbReference>
<keyword evidence="6" id="KW-0378">Hydrolase</keyword>
<dbReference type="CDD" id="cd02248">
    <property type="entry name" value="Peptidase_C1A"/>
    <property type="match status" value="1"/>
</dbReference>
<dbReference type="InterPro" id="IPR038765">
    <property type="entry name" value="Papain-like_cys_pep_sf"/>
</dbReference>
<dbReference type="InterPro" id="IPR025661">
    <property type="entry name" value="Pept_asp_AS"/>
</dbReference>
<dbReference type="Pfam" id="PF00112">
    <property type="entry name" value="Peptidase_C1"/>
    <property type="match status" value="1"/>
</dbReference>
<feature type="transmembrane region" description="Helical" evidence="9">
    <location>
        <begin position="148"/>
        <end position="168"/>
    </location>
</feature>
<dbReference type="PROSITE" id="PS00640">
    <property type="entry name" value="THIOL_PROTEASE_ASN"/>
    <property type="match status" value="1"/>
</dbReference>
<dbReference type="SUPFAM" id="SSF54001">
    <property type="entry name" value="Cysteine proteinases"/>
    <property type="match status" value="1"/>
</dbReference>
<comment type="caution">
    <text evidence="12">The sequence shown here is derived from an EMBL/GenBank/DDBJ whole genome shotgun (WGS) entry which is preliminary data.</text>
</comment>
<dbReference type="Proteomes" id="UP001289374">
    <property type="component" value="Unassembled WGS sequence"/>
</dbReference>
<keyword evidence="13" id="KW-1185">Reference proteome</keyword>
<feature type="transmembrane region" description="Helical" evidence="9">
    <location>
        <begin position="269"/>
        <end position="288"/>
    </location>
</feature>
<dbReference type="Pfam" id="PF08246">
    <property type="entry name" value="Inhibitor_I29"/>
    <property type="match status" value="1"/>
</dbReference>
<dbReference type="SMART" id="SM00645">
    <property type="entry name" value="Pept_C1"/>
    <property type="match status" value="1"/>
</dbReference>
<sequence>MWSIPEKFQLHLSMLALQFGYAGFHVVSRAALNMGISKIVFPVYRNILAFLLLLPFAYFLEKKERPPLTWNFAVQFFLLAIVGKSETGQKRWDVKGGGDTFLRGGASVITLYKGPTIYSPAPPLQRAAAVAASTEFLSMLGDAKGKNWTLGCIFLIGHCLSWSAWLVLQAPVLKKYPARLSFTSYQCFFGVIQFLGIAAFLERDLQAWLVHSGAELFSVFYAGVVASGIAFAVQIWCIDRGGPVFVAVYQPVQTLVVAIMASFLLGEHFYLGGIIGAVLIITGLYLVLWGKNEERKFATQKTIIQSPIDHSDNGTTIPHIKSSTTQPLLSQSAENLVQRVWEDIRFRAEKQQRFKVFEQNYEYVTRHNARPNSPYTLSLNAFADLTIHEFKAKYLGLSLSASDLAIRLNSEQVGVEGPDLVKESDLPSSVDWRKQGAVTEVKDQGSCGACWSFSTTGAVEGINKIVTGSLISLSEQELIDCDRSYNDGCEGGLMDYAYQFIIKNKGIDSEKDYTYRGREGTCNKEKLKKHVVTIDSYADIPAKNEKKLQQAVATQPVSVGICGSETSFQLYSGGIFTGPCSAALDHAVLIVGYDSKDGKDYWIIKNSWGRYWGMDGYMHMQRNTGNGEGLCGINMLASYPIKTSPNPPPSPSPGPNRQCVAKTVAIVVHMITPFVTLKVNVPQADCEFYSSTATCQEKHFCESGIRKKKHEGMDQGFRPEFLLKQSVGKHDMLQGL</sequence>
<feature type="domain" description="Peptidase C1A papain C-terminal" evidence="10">
    <location>
        <begin position="426"/>
        <end position="641"/>
    </location>
</feature>
<keyword evidence="9" id="KW-0472">Membrane</keyword>
<evidence type="ECO:0000259" key="11">
    <source>
        <dbReference type="SMART" id="SM00848"/>
    </source>
</evidence>
<evidence type="ECO:0000256" key="4">
    <source>
        <dbReference type="ARBA" id="ARBA00022670"/>
    </source>
</evidence>
<dbReference type="InterPro" id="IPR025660">
    <property type="entry name" value="Pept_his_AS"/>
</dbReference>
<evidence type="ECO:0000256" key="8">
    <source>
        <dbReference type="ARBA" id="ARBA00023157"/>
    </source>
</evidence>
<dbReference type="GO" id="GO:0006508">
    <property type="term" value="P:proteolysis"/>
    <property type="evidence" value="ECO:0007669"/>
    <property type="project" value="UniProtKB-KW"/>
</dbReference>
<dbReference type="InterPro" id="IPR013128">
    <property type="entry name" value="Peptidase_C1A"/>
</dbReference>
<dbReference type="SUPFAM" id="SSF103481">
    <property type="entry name" value="Multidrug resistance efflux transporter EmrE"/>
    <property type="match status" value="1"/>
</dbReference>
<feature type="transmembrane region" description="Helical" evidence="9">
    <location>
        <begin position="180"/>
        <end position="201"/>
    </location>
</feature>
<evidence type="ECO:0000313" key="12">
    <source>
        <dbReference type="EMBL" id="KAK4387490.1"/>
    </source>
</evidence>
<evidence type="ECO:0000256" key="3">
    <source>
        <dbReference type="ARBA" id="ARBA00008455"/>
    </source>
</evidence>
<reference evidence="12" key="1">
    <citation type="submission" date="2020-06" db="EMBL/GenBank/DDBJ databases">
        <authorList>
            <person name="Li T."/>
            <person name="Hu X."/>
            <person name="Zhang T."/>
            <person name="Song X."/>
            <person name="Zhang H."/>
            <person name="Dai N."/>
            <person name="Sheng W."/>
            <person name="Hou X."/>
            <person name="Wei L."/>
        </authorList>
    </citation>
    <scope>NUCLEOTIDE SEQUENCE</scope>
    <source>
        <strain evidence="12">K16</strain>
        <tissue evidence="12">Leaf</tissue>
    </source>
</reference>
<reference evidence="12" key="2">
    <citation type="journal article" date="2024" name="Plant">
        <title>Genomic evolution and insights into agronomic trait innovations of Sesamum species.</title>
        <authorList>
            <person name="Miao H."/>
            <person name="Wang L."/>
            <person name="Qu L."/>
            <person name="Liu H."/>
            <person name="Sun Y."/>
            <person name="Le M."/>
            <person name="Wang Q."/>
            <person name="Wei S."/>
            <person name="Zheng Y."/>
            <person name="Lin W."/>
            <person name="Duan Y."/>
            <person name="Cao H."/>
            <person name="Xiong S."/>
            <person name="Wang X."/>
            <person name="Wei L."/>
            <person name="Li C."/>
            <person name="Ma Q."/>
            <person name="Ju M."/>
            <person name="Zhao R."/>
            <person name="Li G."/>
            <person name="Mu C."/>
            <person name="Tian Q."/>
            <person name="Mei H."/>
            <person name="Zhang T."/>
            <person name="Gao T."/>
            <person name="Zhang H."/>
        </authorList>
    </citation>
    <scope>NUCLEOTIDE SEQUENCE</scope>
    <source>
        <strain evidence="12">K16</strain>
    </source>
</reference>
<comment type="similarity">
    <text evidence="2">Belongs to the drug/metabolite transporter (DMT) superfamily. Plant drug/metabolite exporter (P-DME) (TC 2.A.7.4) family.</text>
</comment>
<dbReference type="InterPro" id="IPR000169">
    <property type="entry name" value="Pept_cys_AS"/>
</dbReference>
<keyword evidence="5" id="KW-0732">Signal</keyword>
<dbReference type="InterPro" id="IPR039417">
    <property type="entry name" value="Peptidase_C1A_papain-like"/>
</dbReference>
<evidence type="ECO:0000313" key="13">
    <source>
        <dbReference type="Proteomes" id="UP001289374"/>
    </source>
</evidence>
<evidence type="ECO:0000256" key="7">
    <source>
        <dbReference type="ARBA" id="ARBA00022807"/>
    </source>
</evidence>
<keyword evidence="9" id="KW-0812">Transmembrane</keyword>
<keyword evidence="8" id="KW-1015">Disulfide bond</keyword>
<keyword evidence="9" id="KW-1133">Transmembrane helix</keyword>
<dbReference type="Gene3D" id="3.90.70.10">
    <property type="entry name" value="Cysteine proteinases"/>
    <property type="match status" value="1"/>
</dbReference>
<dbReference type="GO" id="GO:0016020">
    <property type="term" value="C:membrane"/>
    <property type="evidence" value="ECO:0007669"/>
    <property type="project" value="InterPro"/>
</dbReference>
<accession>A0AAE1W627</accession>
<evidence type="ECO:0000256" key="6">
    <source>
        <dbReference type="ARBA" id="ARBA00022801"/>
    </source>
</evidence>
<evidence type="ECO:0000256" key="9">
    <source>
        <dbReference type="SAM" id="Phobius"/>
    </source>
</evidence>
<evidence type="ECO:0000259" key="10">
    <source>
        <dbReference type="SMART" id="SM00645"/>
    </source>
</evidence>
<name>A0AAE1W627_9LAMI</name>
<dbReference type="InterPro" id="IPR000668">
    <property type="entry name" value="Peptidase_C1A_C"/>
</dbReference>
<dbReference type="Pfam" id="PF00892">
    <property type="entry name" value="EamA"/>
    <property type="match status" value="1"/>
</dbReference>
<dbReference type="SMART" id="SM00848">
    <property type="entry name" value="Inhibitor_I29"/>
    <property type="match status" value="1"/>
</dbReference>
<dbReference type="InterPro" id="IPR000620">
    <property type="entry name" value="EamA_dom"/>
</dbReference>
<feature type="transmembrane region" description="Helical" evidence="9">
    <location>
        <begin position="244"/>
        <end position="263"/>
    </location>
</feature>
<dbReference type="PROSITE" id="PS00639">
    <property type="entry name" value="THIOL_PROTEASE_HIS"/>
    <property type="match status" value="1"/>
</dbReference>
<feature type="transmembrane region" description="Helical" evidence="9">
    <location>
        <begin position="12"/>
        <end position="31"/>
    </location>
</feature>
<protein>
    <submittedName>
        <fullName evidence="12">Protein WALLS ARE THIN 1</fullName>
    </submittedName>
</protein>
<comment type="subcellular location">
    <subcellularLocation>
        <location evidence="1">Membrane</location>
        <topology evidence="1">Multi-pass membrane protein</topology>
    </subcellularLocation>
</comment>
<gene>
    <name evidence="12" type="ORF">Sango_2355600</name>
</gene>
<feature type="domain" description="Cathepsin propeptide inhibitor" evidence="11">
    <location>
        <begin position="341"/>
        <end position="390"/>
    </location>
</feature>
<dbReference type="FunFam" id="3.90.70.10:FF:000067">
    <property type="entry name" value="Senescence-specific cysteine protease"/>
    <property type="match status" value="1"/>
</dbReference>
<keyword evidence="4" id="KW-0645">Protease</keyword>
<proteinExistence type="inferred from homology"/>
<keyword evidence="7" id="KW-0788">Thiol protease</keyword>
<comment type="similarity">
    <text evidence="3">Belongs to the peptidase C1 family.</text>
</comment>
<evidence type="ECO:0000256" key="5">
    <source>
        <dbReference type="ARBA" id="ARBA00022729"/>
    </source>
</evidence>
<dbReference type="InterPro" id="IPR013201">
    <property type="entry name" value="Prot_inhib_I29"/>
</dbReference>
<evidence type="ECO:0000256" key="2">
    <source>
        <dbReference type="ARBA" id="ARBA00007635"/>
    </source>
</evidence>
<dbReference type="PROSITE" id="PS00139">
    <property type="entry name" value="THIOL_PROTEASE_CYS"/>
    <property type="match status" value="1"/>
</dbReference>
<dbReference type="EMBL" id="JACGWL010000014">
    <property type="protein sequence ID" value="KAK4387490.1"/>
    <property type="molecule type" value="Genomic_DNA"/>
</dbReference>
<feature type="transmembrane region" description="Helical" evidence="9">
    <location>
        <begin position="216"/>
        <end position="237"/>
    </location>
</feature>
<dbReference type="PRINTS" id="PR00705">
    <property type="entry name" value="PAPAIN"/>
</dbReference>
<feature type="transmembrane region" description="Helical" evidence="9">
    <location>
        <begin position="43"/>
        <end position="60"/>
    </location>
</feature>
<dbReference type="AlphaFoldDB" id="A0AAE1W627"/>